<name>A0A1H5PGA0_9MICC</name>
<dbReference type="AlphaFoldDB" id="A0A1H5PGA0"/>
<keyword evidence="1" id="KW-0732">Signal</keyword>
<dbReference type="Proteomes" id="UP000182725">
    <property type="component" value="Unassembled WGS sequence"/>
</dbReference>
<evidence type="ECO:0000313" key="3">
    <source>
        <dbReference type="Proteomes" id="UP000182725"/>
    </source>
</evidence>
<dbReference type="EMBL" id="FNTV01000002">
    <property type="protein sequence ID" value="SEF12736.1"/>
    <property type="molecule type" value="Genomic_DNA"/>
</dbReference>
<reference evidence="2 3" key="1">
    <citation type="submission" date="2016-10" db="EMBL/GenBank/DDBJ databases">
        <authorList>
            <person name="de Groot N.N."/>
        </authorList>
    </citation>
    <scope>NUCLEOTIDE SEQUENCE [LARGE SCALE GENOMIC DNA]</scope>
    <source>
        <strain evidence="2 3">DSM 22274</strain>
    </source>
</reference>
<feature type="chain" id="PRO_5038683483" evidence="1">
    <location>
        <begin position="31"/>
        <end position="83"/>
    </location>
</feature>
<proteinExistence type="predicted"/>
<dbReference type="RefSeq" id="WP_074713749.1">
    <property type="nucleotide sequence ID" value="NZ_FNTV01000002.1"/>
</dbReference>
<feature type="signal peptide" evidence="1">
    <location>
        <begin position="1"/>
        <end position="30"/>
    </location>
</feature>
<gene>
    <name evidence="2" type="ORF">SAMN04489740_4281</name>
</gene>
<evidence type="ECO:0000256" key="1">
    <source>
        <dbReference type="SAM" id="SignalP"/>
    </source>
</evidence>
<accession>A0A1H5PGA0</accession>
<evidence type="ECO:0000313" key="2">
    <source>
        <dbReference type="EMBL" id="SEF12736.1"/>
    </source>
</evidence>
<sequence>MKNASFRQRLFSIILACGILLGLSVAVAPASSATPAGFTAYAKVSSNACYYWKDQYAKKGYLTLPCHQFPNGDWSFDYKRQLA</sequence>
<organism evidence="2 3">
    <name type="scientific">Arthrobacter alpinus</name>
    <dbReference type="NCBI Taxonomy" id="656366"/>
    <lineage>
        <taxon>Bacteria</taxon>
        <taxon>Bacillati</taxon>
        <taxon>Actinomycetota</taxon>
        <taxon>Actinomycetes</taxon>
        <taxon>Micrococcales</taxon>
        <taxon>Micrococcaceae</taxon>
        <taxon>Arthrobacter</taxon>
    </lineage>
</organism>
<protein>
    <submittedName>
        <fullName evidence="2">Uncharacterized protein</fullName>
    </submittedName>
</protein>